<dbReference type="RefSeq" id="XP_070898543.1">
    <property type="nucleotide sequence ID" value="XM_071045804.1"/>
</dbReference>
<accession>A0ABR4K9N9</accession>
<dbReference type="PANTHER" id="PTHR40621">
    <property type="entry name" value="TRANSCRIPTION FACTOR KAPC-RELATED"/>
    <property type="match status" value="1"/>
</dbReference>
<feature type="compositionally biased region" description="Low complexity" evidence="3">
    <location>
        <begin position="69"/>
        <end position="82"/>
    </location>
</feature>
<comment type="caution">
    <text evidence="5">The sequence shown here is derived from an EMBL/GenBank/DDBJ whole genome shotgun (WGS) entry which is preliminary data.</text>
</comment>
<dbReference type="SUPFAM" id="SSF57959">
    <property type="entry name" value="Leucine zipper domain"/>
    <property type="match status" value="1"/>
</dbReference>
<dbReference type="CDD" id="cd14688">
    <property type="entry name" value="bZIP_YAP"/>
    <property type="match status" value="1"/>
</dbReference>
<sequence>MEDYTQWCLQSPSAFSITSVSSSLDKDTTFQLELMNGMEHVGFYQEINMSATSFPTTPISSPVSPPEPDSLSQSGSQSSVLQITGPGAQCQRHHRRAQNREAQRRFRKRKEDLQKDLEQKISALESKCQELSTALQQESDKVAQLQTDKEALLSENQHLRRLRETIVHLVQQLKVLQSLSSLATLLTTSINLPSPSASPDSQRTSASASASSADETSITGCLDALLVILNDKPLSPK</sequence>
<feature type="domain" description="BZIP" evidence="4">
    <location>
        <begin position="89"/>
        <end position="152"/>
    </location>
</feature>
<dbReference type="SMART" id="SM00338">
    <property type="entry name" value="BRLZ"/>
    <property type="match status" value="1"/>
</dbReference>
<dbReference type="Proteomes" id="UP001610444">
    <property type="component" value="Unassembled WGS sequence"/>
</dbReference>
<feature type="region of interest" description="Disordered" evidence="3">
    <location>
        <begin position="192"/>
        <end position="214"/>
    </location>
</feature>
<proteinExistence type="predicted"/>
<evidence type="ECO:0000256" key="2">
    <source>
        <dbReference type="ARBA" id="ARBA00023242"/>
    </source>
</evidence>
<gene>
    <name evidence="5" type="ORF">BJX68DRAFT_267351</name>
</gene>
<comment type="subcellular location">
    <subcellularLocation>
        <location evidence="1">Nucleus</location>
    </subcellularLocation>
</comment>
<reference evidence="5 6" key="1">
    <citation type="submission" date="2024-07" db="EMBL/GenBank/DDBJ databases">
        <title>Section-level genome sequencing and comparative genomics of Aspergillus sections Usti and Cavernicolus.</title>
        <authorList>
            <consortium name="Lawrence Berkeley National Laboratory"/>
            <person name="Nybo J.L."/>
            <person name="Vesth T.C."/>
            <person name="Theobald S."/>
            <person name="Frisvad J.C."/>
            <person name="Larsen T.O."/>
            <person name="Kjaerboelling I."/>
            <person name="Rothschild-Mancinelli K."/>
            <person name="Lyhne E.K."/>
            <person name="Kogle M.E."/>
            <person name="Barry K."/>
            <person name="Clum A."/>
            <person name="Na H."/>
            <person name="Ledsgaard L."/>
            <person name="Lin J."/>
            <person name="Lipzen A."/>
            <person name="Kuo A."/>
            <person name="Riley R."/>
            <person name="Mondo S."/>
            <person name="LaButti K."/>
            <person name="Haridas S."/>
            <person name="Pangalinan J."/>
            <person name="Salamov A.A."/>
            <person name="Simmons B.A."/>
            <person name="Magnuson J.K."/>
            <person name="Chen J."/>
            <person name="Drula E."/>
            <person name="Henrissat B."/>
            <person name="Wiebenga A."/>
            <person name="Lubbers R.J."/>
            <person name="Gomes A.C."/>
            <person name="Macurrencykelacurrency M.R."/>
            <person name="Stajich J."/>
            <person name="Grigoriev I.V."/>
            <person name="Mortensen U.H."/>
            <person name="De vries R.P."/>
            <person name="Baker S.E."/>
            <person name="Andersen M.R."/>
        </authorList>
    </citation>
    <scope>NUCLEOTIDE SEQUENCE [LARGE SCALE GENOMIC DNA]</scope>
    <source>
        <strain evidence="5 6">CBS 756.74</strain>
    </source>
</reference>
<dbReference type="InterPro" id="IPR004827">
    <property type="entry name" value="bZIP"/>
</dbReference>
<dbReference type="Pfam" id="PF00170">
    <property type="entry name" value="bZIP_1"/>
    <property type="match status" value="1"/>
</dbReference>
<dbReference type="Gene3D" id="1.20.5.170">
    <property type="match status" value="1"/>
</dbReference>
<dbReference type="EMBL" id="JBFXLR010000024">
    <property type="protein sequence ID" value="KAL2849008.1"/>
    <property type="molecule type" value="Genomic_DNA"/>
</dbReference>
<feature type="compositionally biased region" description="Basic and acidic residues" evidence="3">
    <location>
        <begin position="98"/>
        <end position="111"/>
    </location>
</feature>
<feature type="region of interest" description="Disordered" evidence="3">
    <location>
        <begin position="55"/>
        <end position="111"/>
    </location>
</feature>
<dbReference type="GeneID" id="98160968"/>
<evidence type="ECO:0000313" key="6">
    <source>
        <dbReference type="Proteomes" id="UP001610444"/>
    </source>
</evidence>
<dbReference type="PANTHER" id="PTHR40621:SF6">
    <property type="entry name" value="AP-1-LIKE TRANSCRIPTION FACTOR YAP1-RELATED"/>
    <property type="match status" value="1"/>
</dbReference>
<name>A0ABR4K9N9_9EURO</name>
<organism evidence="5 6">
    <name type="scientific">Aspergillus pseudodeflectus</name>
    <dbReference type="NCBI Taxonomy" id="176178"/>
    <lineage>
        <taxon>Eukaryota</taxon>
        <taxon>Fungi</taxon>
        <taxon>Dikarya</taxon>
        <taxon>Ascomycota</taxon>
        <taxon>Pezizomycotina</taxon>
        <taxon>Eurotiomycetes</taxon>
        <taxon>Eurotiomycetidae</taxon>
        <taxon>Eurotiales</taxon>
        <taxon>Aspergillaceae</taxon>
        <taxon>Aspergillus</taxon>
        <taxon>Aspergillus subgen. Nidulantes</taxon>
    </lineage>
</organism>
<keyword evidence="6" id="KW-1185">Reference proteome</keyword>
<keyword evidence="2" id="KW-0539">Nucleus</keyword>
<evidence type="ECO:0000313" key="5">
    <source>
        <dbReference type="EMBL" id="KAL2849008.1"/>
    </source>
</evidence>
<dbReference type="PROSITE" id="PS50217">
    <property type="entry name" value="BZIP"/>
    <property type="match status" value="1"/>
</dbReference>
<evidence type="ECO:0000256" key="3">
    <source>
        <dbReference type="SAM" id="MobiDB-lite"/>
    </source>
</evidence>
<evidence type="ECO:0000259" key="4">
    <source>
        <dbReference type="PROSITE" id="PS50217"/>
    </source>
</evidence>
<evidence type="ECO:0000256" key="1">
    <source>
        <dbReference type="ARBA" id="ARBA00004123"/>
    </source>
</evidence>
<protein>
    <recommendedName>
        <fullName evidence="4">BZIP domain-containing protein</fullName>
    </recommendedName>
</protein>
<dbReference type="InterPro" id="IPR050936">
    <property type="entry name" value="AP-1-like"/>
</dbReference>
<dbReference type="InterPro" id="IPR046347">
    <property type="entry name" value="bZIP_sf"/>
</dbReference>
<feature type="compositionally biased region" description="Polar residues" evidence="3">
    <location>
        <begin position="192"/>
        <end position="204"/>
    </location>
</feature>
<dbReference type="PROSITE" id="PS00036">
    <property type="entry name" value="BZIP_BASIC"/>
    <property type="match status" value="1"/>
</dbReference>